<organism evidence="2 3">
    <name type="scientific">Trichocladium antarcticum</name>
    <dbReference type="NCBI Taxonomy" id="1450529"/>
    <lineage>
        <taxon>Eukaryota</taxon>
        <taxon>Fungi</taxon>
        <taxon>Dikarya</taxon>
        <taxon>Ascomycota</taxon>
        <taxon>Pezizomycotina</taxon>
        <taxon>Sordariomycetes</taxon>
        <taxon>Sordariomycetidae</taxon>
        <taxon>Sordariales</taxon>
        <taxon>Chaetomiaceae</taxon>
        <taxon>Trichocladium</taxon>
    </lineage>
</organism>
<keyword evidence="3" id="KW-1185">Reference proteome</keyword>
<protein>
    <submittedName>
        <fullName evidence="2">Uncharacterized protein</fullName>
    </submittedName>
</protein>
<reference evidence="2" key="2">
    <citation type="submission" date="2023-05" db="EMBL/GenBank/DDBJ databases">
        <authorList>
            <consortium name="Lawrence Berkeley National Laboratory"/>
            <person name="Steindorff A."/>
            <person name="Hensen N."/>
            <person name="Bonometti L."/>
            <person name="Westerberg I."/>
            <person name="Brannstrom I.O."/>
            <person name="Guillou S."/>
            <person name="Cros-Aarteil S."/>
            <person name="Calhoun S."/>
            <person name="Haridas S."/>
            <person name="Kuo A."/>
            <person name="Mondo S."/>
            <person name="Pangilinan J."/>
            <person name="Riley R."/>
            <person name="Labutti K."/>
            <person name="Andreopoulos B."/>
            <person name="Lipzen A."/>
            <person name="Chen C."/>
            <person name="Yanf M."/>
            <person name="Daum C."/>
            <person name="Ng V."/>
            <person name="Clum A."/>
            <person name="Ohm R."/>
            <person name="Martin F."/>
            <person name="Silar P."/>
            <person name="Natvig D."/>
            <person name="Lalanne C."/>
            <person name="Gautier V."/>
            <person name="Ament-Velasquez S.L."/>
            <person name="Kruys A."/>
            <person name="Hutchinson M.I."/>
            <person name="Powell A.J."/>
            <person name="Barry K."/>
            <person name="Miller A.N."/>
            <person name="Grigoriev I.V."/>
            <person name="Debuchy R."/>
            <person name="Gladieux P."/>
            <person name="Thoren M.H."/>
            <person name="Johannesson H."/>
        </authorList>
    </citation>
    <scope>NUCLEOTIDE SEQUENCE</scope>
    <source>
        <strain evidence="2">CBS 123565</strain>
    </source>
</reference>
<sequence length="65" mass="7289">MMSTTQLILFRGTGFQEPKERYQPSLPGWQLAATTQADTNPRISPRPAQREATTSLTSDLTFSLF</sequence>
<reference evidence="2" key="1">
    <citation type="journal article" date="2023" name="Mol. Phylogenet. Evol.">
        <title>Genome-scale phylogeny and comparative genomics of the fungal order Sordariales.</title>
        <authorList>
            <person name="Hensen N."/>
            <person name="Bonometti L."/>
            <person name="Westerberg I."/>
            <person name="Brannstrom I.O."/>
            <person name="Guillou S."/>
            <person name="Cros-Aarteil S."/>
            <person name="Calhoun S."/>
            <person name="Haridas S."/>
            <person name="Kuo A."/>
            <person name="Mondo S."/>
            <person name="Pangilinan J."/>
            <person name="Riley R."/>
            <person name="LaButti K."/>
            <person name="Andreopoulos B."/>
            <person name="Lipzen A."/>
            <person name="Chen C."/>
            <person name="Yan M."/>
            <person name="Daum C."/>
            <person name="Ng V."/>
            <person name="Clum A."/>
            <person name="Steindorff A."/>
            <person name="Ohm R.A."/>
            <person name="Martin F."/>
            <person name="Silar P."/>
            <person name="Natvig D.O."/>
            <person name="Lalanne C."/>
            <person name="Gautier V."/>
            <person name="Ament-Velasquez S.L."/>
            <person name="Kruys A."/>
            <person name="Hutchinson M.I."/>
            <person name="Powell A.J."/>
            <person name="Barry K."/>
            <person name="Miller A.N."/>
            <person name="Grigoriev I.V."/>
            <person name="Debuchy R."/>
            <person name="Gladieux P."/>
            <person name="Hiltunen Thoren M."/>
            <person name="Johannesson H."/>
        </authorList>
    </citation>
    <scope>NUCLEOTIDE SEQUENCE</scope>
    <source>
        <strain evidence="2">CBS 123565</strain>
    </source>
</reference>
<dbReference type="AlphaFoldDB" id="A0AAN6UML2"/>
<gene>
    <name evidence="2" type="ORF">BT67DRAFT_271968</name>
</gene>
<comment type="caution">
    <text evidence="2">The sequence shown here is derived from an EMBL/GenBank/DDBJ whole genome shotgun (WGS) entry which is preliminary data.</text>
</comment>
<dbReference type="EMBL" id="MU853406">
    <property type="protein sequence ID" value="KAK4135330.1"/>
    <property type="molecule type" value="Genomic_DNA"/>
</dbReference>
<evidence type="ECO:0000313" key="2">
    <source>
        <dbReference type="EMBL" id="KAK4135330.1"/>
    </source>
</evidence>
<name>A0AAN6UML2_9PEZI</name>
<feature type="compositionally biased region" description="Low complexity" evidence="1">
    <location>
        <begin position="53"/>
        <end position="65"/>
    </location>
</feature>
<accession>A0AAN6UML2</accession>
<feature type="region of interest" description="Disordered" evidence="1">
    <location>
        <begin position="35"/>
        <end position="65"/>
    </location>
</feature>
<evidence type="ECO:0000256" key="1">
    <source>
        <dbReference type="SAM" id="MobiDB-lite"/>
    </source>
</evidence>
<dbReference type="Proteomes" id="UP001304895">
    <property type="component" value="Unassembled WGS sequence"/>
</dbReference>
<evidence type="ECO:0000313" key="3">
    <source>
        <dbReference type="Proteomes" id="UP001304895"/>
    </source>
</evidence>
<proteinExistence type="predicted"/>